<comment type="caution">
    <text evidence="1">The sequence shown here is derived from an EMBL/GenBank/DDBJ whole genome shotgun (WGS) entry which is preliminary data.</text>
</comment>
<evidence type="ECO:0008006" key="3">
    <source>
        <dbReference type="Google" id="ProtNLM"/>
    </source>
</evidence>
<dbReference type="Proteomes" id="UP000022910">
    <property type="component" value="Unassembled WGS sequence"/>
</dbReference>
<accession>A0A015JWI1</accession>
<keyword evidence="2" id="KW-1185">Reference proteome</keyword>
<reference evidence="1 2" key="1">
    <citation type="submission" date="2014-02" db="EMBL/GenBank/DDBJ databases">
        <title>Single nucleus genome sequencing reveals high similarity among nuclei of an endomycorrhizal fungus.</title>
        <authorList>
            <person name="Lin K."/>
            <person name="Geurts R."/>
            <person name="Zhang Z."/>
            <person name="Limpens E."/>
            <person name="Saunders D.G."/>
            <person name="Mu D."/>
            <person name="Pang E."/>
            <person name="Cao H."/>
            <person name="Cha H."/>
            <person name="Lin T."/>
            <person name="Zhou Q."/>
            <person name="Shang Y."/>
            <person name="Li Y."/>
            <person name="Ivanov S."/>
            <person name="Sharma T."/>
            <person name="Velzen R.V."/>
            <person name="Ruijter N.D."/>
            <person name="Aanen D.K."/>
            <person name="Win J."/>
            <person name="Kamoun S."/>
            <person name="Bisseling T."/>
            <person name="Huang S."/>
        </authorList>
    </citation>
    <scope>NUCLEOTIDE SEQUENCE [LARGE SCALE GENOMIC DNA]</scope>
    <source>
        <strain evidence="2">DAOM197198w</strain>
    </source>
</reference>
<evidence type="ECO:0000313" key="2">
    <source>
        <dbReference type="Proteomes" id="UP000022910"/>
    </source>
</evidence>
<dbReference type="AlphaFoldDB" id="A0A015JWI1"/>
<dbReference type="Gene3D" id="3.80.10.10">
    <property type="entry name" value="Ribonuclease Inhibitor"/>
    <property type="match status" value="1"/>
</dbReference>
<name>A0A015JWI1_RHIIW</name>
<proteinExistence type="predicted"/>
<evidence type="ECO:0000313" key="1">
    <source>
        <dbReference type="EMBL" id="EXX73912.1"/>
    </source>
</evidence>
<sequence length="497" mass="59250">MSKLNKDILFLIFEELQDDPKSLFSCLMVNRLWCENAIPILWKNPWCYNDINYNNKNYLFIIIASYLPDNIKESISKLGIQLPSFSYQSLLFDYLSFCRSININTINTIICIGSPLTYNQFLLQREFYDLFTKKFLELKYLDLKSIKHQIFYFPEASRFRFESLCELKCDTSTESSFFYGLAHFSQYIQRLIIDNNIFSKVDFGITKLIEVQKNLKYFEWNDISTNSNVRKNPYKEILLALGKKADNINHLKLFFMYPDCTLQKVFPNFHKLKTLIINRFNDFNEDQLRMCVYRDLEILYINHYELKAASIIIENSGEHLKKIYIDQNYNHRFHHDNFEEYSLILIRKIYKNCSSIEYLCLPYYPSMDHFIEIEKLLKVCQNLKTLLIYKIMNEIETEGKLLNNGEELLKILIKSTPTNLREIVFLYDFNFSLEVLEKFLGKWKGHALSILTITNPAYKAENYVKLINKYKNDGVIKDFRHESYKNAVNIVKINFKI</sequence>
<dbReference type="SUPFAM" id="SSF52047">
    <property type="entry name" value="RNI-like"/>
    <property type="match status" value="1"/>
</dbReference>
<dbReference type="InterPro" id="IPR032675">
    <property type="entry name" value="LRR_dom_sf"/>
</dbReference>
<gene>
    <name evidence="1" type="ORF">RirG_056000</name>
</gene>
<dbReference type="HOGENOM" id="CLU_028913_8_1_1"/>
<protein>
    <recommendedName>
        <fullName evidence="3">F-box domain-containing protein</fullName>
    </recommendedName>
</protein>
<organism evidence="1 2">
    <name type="scientific">Rhizophagus irregularis (strain DAOM 197198w)</name>
    <name type="common">Glomus intraradices</name>
    <dbReference type="NCBI Taxonomy" id="1432141"/>
    <lineage>
        <taxon>Eukaryota</taxon>
        <taxon>Fungi</taxon>
        <taxon>Fungi incertae sedis</taxon>
        <taxon>Mucoromycota</taxon>
        <taxon>Glomeromycotina</taxon>
        <taxon>Glomeromycetes</taxon>
        <taxon>Glomerales</taxon>
        <taxon>Glomeraceae</taxon>
        <taxon>Rhizophagus</taxon>
    </lineage>
</organism>
<dbReference type="EMBL" id="JEMT01013465">
    <property type="protein sequence ID" value="EXX73912.1"/>
    <property type="molecule type" value="Genomic_DNA"/>
</dbReference>